<name>A0A347TJE4_9BACT</name>
<reference evidence="3 6" key="3">
    <citation type="submission" date="2018-08" db="EMBL/GenBank/DDBJ databases">
        <title>Complete genome of the Arcobacter marinus type strain JCM 15502.</title>
        <authorList>
            <person name="Miller W.G."/>
            <person name="Yee E."/>
            <person name="Huynh S."/>
            <person name="Parker C.T."/>
        </authorList>
    </citation>
    <scope>NUCLEOTIDE SEQUENCE [LARGE SCALE GENOMIC DNA]</scope>
    <source>
        <strain evidence="3 6">JCM 15502</strain>
    </source>
</reference>
<protein>
    <submittedName>
        <fullName evidence="3">SprT-like domain-containing protein</fullName>
    </submittedName>
</protein>
<reference evidence="4" key="2">
    <citation type="submission" date="2017-09" db="EMBL/GenBank/DDBJ databases">
        <authorList>
            <person name="Perez-Cataluna A."/>
            <person name="Figueras M.J."/>
            <person name="Salas-Masso N."/>
        </authorList>
    </citation>
    <scope>NUCLEOTIDE SEQUENCE</scope>
    <source>
        <strain evidence="4">CECT 7727</strain>
    </source>
</reference>
<dbReference type="EMBL" id="CP032101">
    <property type="protein sequence ID" value="AXX86722.1"/>
    <property type="molecule type" value="Genomic_DNA"/>
</dbReference>
<dbReference type="GO" id="GO:0006950">
    <property type="term" value="P:response to stress"/>
    <property type="evidence" value="ECO:0007669"/>
    <property type="project" value="UniProtKB-ARBA"/>
</dbReference>
<feature type="domain" description="SprT-like" evidence="2">
    <location>
        <begin position="67"/>
        <end position="140"/>
    </location>
</feature>
<dbReference type="KEGG" id="amar:AMRN_0971"/>
<evidence type="ECO:0000313" key="3">
    <source>
        <dbReference type="EMBL" id="AXX86722.1"/>
    </source>
</evidence>
<dbReference type="Proteomes" id="UP000224740">
    <property type="component" value="Unassembled WGS sequence"/>
</dbReference>
<evidence type="ECO:0000313" key="5">
    <source>
        <dbReference type="Proteomes" id="UP000224740"/>
    </source>
</evidence>
<accession>A0A347TJE4</accession>
<sequence>MGIKKVFNIFLFLTTISTIFLIYLWYKDYQFDTKPLTKDTILRIQEKTKYLKSLALEKYNINYNIPILISKDMKSNLFGKTKYSFDEKIVIYLNKNRFKENVNYMIDSVLPHEYAHAIMFILGDFSRQNGGHSKKWQEICIFLEGKKCDRFVNHNDIIIEKTNPFN</sequence>
<feature type="transmembrane region" description="Helical" evidence="1">
    <location>
        <begin position="6"/>
        <end position="26"/>
    </location>
</feature>
<dbReference type="RefSeq" id="WP_099312572.1">
    <property type="nucleotide sequence ID" value="NZ_CP032101.1"/>
</dbReference>
<keyword evidence="1" id="KW-0472">Membrane</keyword>
<dbReference type="EMBL" id="NXAO01000069">
    <property type="protein sequence ID" value="PHO14182.1"/>
    <property type="molecule type" value="Genomic_DNA"/>
</dbReference>
<dbReference type="AlphaFoldDB" id="A0A347TJE4"/>
<dbReference type="Proteomes" id="UP000264693">
    <property type="component" value="Chromosome"/>
</dbReference>
<keyword evidence="1" id="KW-0812">Transmembrane</keyword>
<keyword evidence="1" id="KW-1133">Transmembrane helix</keyword>
<dbReference type="InterPro" id="IPR006640">
    <property type="entry name" value="SprT-like_domain"/>
</dbReference>
<keyword evidence="5" id="KW-1185">Reference proteome</keyword>
<evidence type="ECO:0000313" key="4">
    <source>
        <dbReference type="EMBL" id="PHO14182.1"/>
    </source>
</evidence>
<dbReference type="Pfam" id="PF10263">
    <property type="entry name" value="SprT-like"/>
    <property type="match status" value="1"/>
</dbReference>
<evidence type="ECO:0000256" key="1">
    <source>
        <dbReference type="SAM" id="Phobius"/>
    </source>
</evidence>
<evidence type="ECO:0000259" key="2">
    <source>
        <dbReference type="Pfam" id="PF10263"/>
    </source>
</evidence>
<gene>
    <name evidence="3" type="ORF">AMRN_0971</name>
    <name evidence="4" type="ORF">CPH92_13270</name>
</gene>
<proteinExistence type="predicted"/>
<organism evidence="3 6">
    <name type="scientific">Malaciobacter marinus</name>
    <dbReference type="NCBI Taxonomy" id="505249"/>
    <lineage>
        <taxon>Bacteria</taxon>
        <taxon>Pseudomonadati</taxon>
        <taxon>Campylobacterota</taxon>
        <taxon>Epsilonproteobacteria</taxon>
        <taxon>Campylobacterales</taxon>
        <taxon>Arcobacteraceae</taxon>
        <taxon>Malaciobacter</taxon>
    </lineage>
</organism>
<evidence type="ECO:0000313" key="6">
    <source>
        <dbReference type="Proteomes" id="UP000264693"/>
    </source>
</evidence>
<reference evidence="5" key="1">
    <citation type="submission" date="2017-09" db="EMBL/GenBank/DDBJ databases">
        <title>Arcobacter canalis sp. nov., a new species isolated from a water canal contaminated with urban sewage.</title>
        <authorList>
            <person name="Perez-Cataluna A."/>
            <person name="Salas-Masso N."/>
            <person name="Figueras M.J."/>
        </authorList>
    </citation>
    <scope>NUCLEOTIDE SEQUENCE [LARGE SCALE GENOMIC DNA]</scope>
    <source>
        <strain evidence="5">CECT 7727</strain>
    </source>
</reference>